<feature type="domain" description="CdaR GGDEF-like" evidence="3">
    <location>
        <begin position="160"/>
        <end position="283"/>
    </location>
</feature>
<name>A0ABP6UYT3_9PSEU</name>
<dbReference type="RefSeq" id="WP_344854258.1">
    <property type="nucleotide sequence ID" value="NZ_BAAAZN010000001.1"/>
</dbReference>
<evidence type="ECO:0000259" key="3">
    <source>
        <dbReference type="Pfam" id="PF17853"/>
    </source>
</evidence>
<sequence length="401" mass="42865">MTGRDTLQTLVDDLADELRRSVAIDDPLVRMLCTSRHFGDEDDVRIRAVLQHDAGPDVSGFVLGQGVARWPRPGMLAGSAELGMSARFCVPLRERGELLGLLMVIDADRSLAGPEIARIEQVSKTAAALLHGTRLAADDAEAGREHTLRRLLGPEPDARRDALAAGTASGWLSDAAQVVVTVLEARPREVSPAETEAALRSVLESGARRRPQRLLPLLDGTRGILVHTAAQLDHDDVVREARRMTTGLGRLLGEPDAAVAGVGEPVAGLAEAWQSHTHAVAAAKGARLLPDLGPVAEWAKLGAYAILMQIPDAALLPGLVPEPVARLLGDPKGARLAGTLRTFLDHGGSIPRTAEALHLHRTSLYYRLDRIRAISGLDLDDGRNRLLLHTGLLVADLVAQQ</sequence>
<feature type="domain" description="PucR C-terminal helix-turn-helix" evidence="2">
    <location>
        <begin position="336"/>
        <end position="393"/>
    </location>
</feature>
<gene>
    <name evidence="4" type="ORF">GCM10022222_01620</name>
</gene>
<accession>A0ABP6UYT3</accession>
<evidence type="ECO:0000313" key="5">
    <source>
        <dbReference type="Proteomes" id="UP001500689"/>
    </source>
</evidence>
<reference evidence="5" key="1">
    <citation type="journal article" date="2019" name="Int. J. Syst. Evol. Microbiol.">
        <title>The Global Catalogue of Microorganisms (GCM) 10K type strain sequencing project: providing services to taxonomists for standard genome sequencing and annotation.</title>
        <authorList>
            <consortium name="The Broad Institute Genomics Platform"/>
            <consortium name="The Broad Institute Genome Sequencing Center for Infectious Disease"/>
            <person name="Wu L."/>
            <person name="Ma J."/>
        </authorList>
    </citation>
    <scope>NUCLEOTIDE SEQUENCE [LARGE SCALE GENOMIC DNA]</scope>
    <source>
        <strain evidence="5">JCM 16898</strain>
    </source>
</reference>
<dbReference type="Pfam" id="PF17853">
    <property type="entry name" value="GGDEF_2"/>
    <property type="match status" value="1"/>
</dbReference>
<dbReference type="InterPro" id="IPR042070">
    <property type="entry name" value="PucR_C-HTH_sf"/>
</dbReference>
<evidence type="ECO:0000259" key="2">
    <source>
        <dbReference type="Pfam" id="PF13556"/>
    </source>
</evidence>
<comment type="caution">
    <text evidence="4">The sequence shown here is derived from an EMBL/GenBank/DDBJ whole genome shotgun (WGS) entry which is preliminary data.</text>
</comment>
<dbReference type="EMBL" id="BAAAZN010000001">
    <property type="protein sequence ID" value="GAA3523304.1"/>
    <property type="molecule type" value="Genomic_DNA"/>
</dbReference>
<comment type="similarity">
    <text evidence="1">Belongs to the CdaR family.</text>
</comment>
<evidence type="ECO:0000256" key="1">
    <source>
        <dbReference type="ARBA" id="ARBA00006754"/>
    </source>
</evidence>
<dbReference type="Proteomes" id="UP001500689">
    <property type="component" value="Unassembled WGS sequence"/>
</dbReference>
<dbReference type="Gene3D" id="1.10.10.2840">
    <property type="entry name" value="PucR C-terminal helix-turn-helix domain"/>
    <property type="match status" value="1"/>
</dbReference>
<keyword evidence="5" id="KW-1185">Reference proteome</keyword>
<dbReference type="SUPFAM" id="SSF55781">
    <property type="entry name" value="GAF domain-like"/>
    <property type="match status" value="1"/>
</dbReference>
<dbReference type="Pfam" id="PF13556">
    <property type="entry name" value="HTH_30"/>
    <property type="match status" value="1"/>
</dbReference>
<evidence type="ECO:0000313" key="4">
    <source>
        <dbReference type="EMBL" id="GAA3523304.1"/>
    </source>
</evidence>
<dbReference type="PANTHER" id="PTHR33744:SF17">
    <property type="entry name" value="CONSERVED PROTEIN"/>
    <property type="match status" value="1"/>
</dbReference>
<proteinExistence type="inferred from homology"/>
<protein>
    <submittedName>
        <fullName evidence="4">Helix-turn-helix domain-containing protein</fullName>
    </submittedName>
</protein>
<dbReference type="PANTHER" id="PTHR33744">
    <property type="entry name" value="CARBOHYDRATE DIACID REGULATOR"/>
    <property type="match status" value="1"/>
</dbReference>
<dbReference type="InterPro" id="IPR051448">
    <property type="entry name" value="CdaR-like_regulators"/>
</dbReference>
<dbReference type="InterPro" id="IPR041522">
    <property type="entry name" value="CdaR_GGDEF"/>
</dbReference>
<organism evidence="4 5">
    <name type="scientific">Amycolatopsis ultiminotia</name>
    <dbReference type="NCBI Taxonomy" id="543629"/>
    <lineage>
        <taxon>Bacteria</taxon>
        <taxon>Bacillati</taxon>
        <taxon>Actinomycetota</taxon>
        <taxon>Actinomycetes</taxon>
        <taxon>Pseudonocardiales</taxon>
        <taxon>Pseudonocardiaceae</taxon>
        <taxon>Amycolatopsis</taxon>
    </lineage>
</organism>
<dbReference type="InterPro" id="IPR025736">
    <property type="entry name" value="PucR_C-HTH_dom"/>
</dbReference>